<feature type="binding site" evidence="6">
    <location>
        <position position="153"/>
    </location>
    <ligand>
        <name>[4Fe-4S] cluster</name>
        <dbReference type="ChEBI" id="CHEBI:49883"/>
        <label>3</label>
    </ligand>
</feature>
<gene>
    <name evidence="6" type="primary">napF</name>
    <name evidence="8" type="ORF">EHSB41UT_00496</name>
</gene>
<dbReference type="GO" id="GO:0046872">
    <property type="term" value="F:metal ion binding"/>
    <property type="evidence" value="ECO:0007669"/>
    <property type="project" value="UniProtKB-KW"/>
</dbReference>
<evidence type="ECO:0000313" key="8">
    <source>
        <dbReference type="EMBL" id="SMA35134.1"/>
    </source>
</evidence>
<evidence type="ECO:0000313" key="9">
    <source>
        <dbReference type="Proteomes" id="UP000196573"/>
    </source>
</evidence>
<keyword evidence="3 6" id="KW-0677">Repeat</keyword>
<dbReference type="HAMAP" id="MF_02201">
    <property type="entry name" value="NapF"/>
    <property type="match status" value="1"/>
</dbReference>
<dbReference type="PANTHER" id="PTHR24960">
    <property type="entry name" value="PHOTOSYSTEM I IRON-SULFUR CENTER-RELATED"/>
    <property type="match status" value="1"/>
</dbReference>
<dbReference type="InterPro" id="IPR004496">
    <property type="entry name" value="NapF"/>
</dbReference>
<feature type="binding site" evidence="6">
    <location>
        <position position="38"/>
    </location>
    <ligand>
        <name>[4Fe-4S] cluster</name>
        <dbReference type="ChEBI" id="CHEBI:49883"/>
        <label>1</label>
    </ligand>
</feature>
<dbReference type="InterPro" id="IPR017896">
    <property type="entry name" value="4Fe4S_Fe-S-bd"/>
</dbReference>
<keyword evidence="1 6" id="KW-0004">4Fe-4S</keyword>
<dbReference type="PROSITE" id="PS00198">
    <property type="entry name" value="4FE4S_FER_1"/>
    <property type="match status" value="1"/>
</dbReference>
<accession>A0A1X7AFA2</accession>
<feature type="binding site" evidence="6">
    <location>
        <position position="149"/>
    </location>
    <ligand>
        <name>[4Fe-4S] cluster</name>
        <dbReference type="ChEBI" id="CHEBI:49883"/>
        <label>3</label>
    </ligand>
</feature>
<comment type="function">
    <text evidence="6">Could be involved in the maturation of NapA, the catalytic subunit of the periplasmic nitrate reductase, before its export into the periplasm.</text>
</comment>
<keyword evidence="9" id="KW-1185">Reference proteome</keyword>
<feature type="binding site" evidence="6">
    <location>
        <position position="73"/>
    </location>
    <ligand>
        <name>[4Fe-4S] cluster</name>
        <dbReference type="ChEBI" id="CHEBI:49883"/>
        <label>2</label>
    </ligand>
</feature>
<dbReference type="Pfam" id="PF12838">
    <property type="entry name" value="Fer4_7"/>
    <property type="match status" value="1"/>
</dbReference>
<keyword evidence="2 6" id="KW-0479">Metal-binding</keyword>
<dbReference type="PROSITE" id="PS51379">
    <property type="entry name" value="4FE4S_FER_2"/>
    <property type="match status" value="2"/>
</dbReference>
<sequence length="177" mass="19504">MEQAVNLSRRRFFRAQTGNSHAIRPPWSVAEQTFFSLCQRCDDCVKACETGLLKRGDGGYPEADFNRGECTFCQQCVEACQHEALLYSPDSQPWRIKAAIKDSCLARNGIHCRTCAERCDLEAITFRLMPGGIAQPTLDTEACTGCGACVADCPSRSITMNNEQQTHDSGTQNHGSC</sequence>
<keyword evidence="6" id="KW-0963">Cytoplasm</keyword>
<dbReference type="Proteomes" id="UP000196573">
    <property type="component" value="Unassembled WGS sequence"/>
</dbReference>
<evidence type="ECO:0000256" key="5">
    <source>
        <dbReference type="ARBA" id="ARBA00023014"/>
    </source>
</evidence>
<dbReference type="Pfam" id="PF13187">
    <property type="entry name" value="Fer4_9"/>
    <property type="match status" value="1"/>
</dbReference>
<dbReference type="GO" id="GO:0005737">
    <property type="term" value="C:cytoplasm"/>
    <property type="evidence" value="ECO:0007669"/>
    <property type="project" value="UniProtKB-SubCell"/>
</dbReference>
<keyword evidence="5 6" id="KW-0411">Iron-sulfur</keyword>
<name>A0A1X7AFA2_9GAMM</name>
<evidence type="ECO:0000256" key="4">
    <source>
        <dbReference type="ARBA" id="ARBA00023004"/>
    </source>
</evidence>
<dbReference type="EMBL" id="FWPT01000001">
    <property type="protein sequence ID" value="SMA35134.1"/>
    <property type="molecule type" value="Genomic_DNA"/>
</dbReference>
<dbReference type="Gene3D" id="3.30.70.20">
    <property type="match status" value="2"/>
</dbReference>
<evidence type="ECO:0000256" key="3">
    <source>
        <dbReference type="ARBA" id="ARBA00022737"/>
    </source>
</evidence>
<comment type="similarity">
    <text evidence="6">Belongs to the NapF family.</text>
</comment>
<feature type="binding site" evidence="6">
    <location>
        <position position="41"/>
    </location>
    <ligand>
        <name>[4Fe-4S] cluster</name>
        <dbReference type="ChEBI" id="CHEBI:49883"/>
        <label>1</label>
    </ligand>
</feature>
<feature type="binding site" evidence="6">
    <location>
        <position position="143"/>
    </location>
    <ligand>
        <name>[4Fe-4S] cluster</name>
        <dbReference type="ChEBI" id="CHEBI:49883"/>
        <label>3</label>
    </ligand>
</feature>
<comment type="cofactor">
    <cofactor evidence="6">
        <name>[4Fe-4S] cluster</name>
        <dbReference type="ChEBI" id="CHEBI:49883"/>
    </cofactor>
</comment>
<keyword evidence="4 6" id="KW-0408">Iron</keyword>
<organism evidence="8 9">
    <name type="scientific">Parendozoicomonas haliclonae</name>
    <dbReference type="NCBI Taxonomy" id="1960125"/>
    <lineage>
        <taxon>Bacteria</taxon>
        <taxon>Pseudomonadati</taxon>
        <taxon>Pseudomonadota</taxon>
        <taxon>Gammaproteobacteria</taxon>
        <taxon>Oceanospirillales</taxon>
        <taxon>Endozoicomonadaceae</taxon>
        <taxon>Parendozoicomonas</taxon>
    </lineage>
</organism>
<dbReference type="GO" id="GO:0051539">
    <property type="term" value="F:4 iron, 4 sulfur cluster binding"/>
    <property type="evidence" value="ECO:0007669"/>
    <property type="project" value="UniProtKB-UniRule"/>
</dbReference>
<evidence type="ECO:0000256" key="1">
    <source>
        <dbReference type="ARBA" id="ARBA00022485"/>
    </source>
</evidence>
<evidence type="ECO:0000259" key="7">
    <source>
        <dbReference type="PROSITE" id="PS51379"/>
    </source>
</evidence>
<evidence type="ECO:0000256" key="6">
    <source>
        <dbReference type="HAMAP-Rule" id="MF_02201"/>
    </source>
</evidence>
<dbReference type="OrthoDB" id="9808559at2"/>
<dbReference type="PANTHER" id="PTHR24960:SF46">
    <property type="entry name" value="FERREDOXIN-TYPE PROTEIN NAPF"/>
    <property type="match status" value="1"/>
</dbReference>
<proteinExistence type="inferred from homology"/>
<comment type="subunit">
    <text evidence="6">Interacts with the cytoplasmic NapA precursor.</text>
</comment>
<comment type="subcellular location">
    <subcellularLocation>
        <location evidence="6">Cytoplasm</location>
    </subcellularLocation>
</comment>
<feature type="binding site" evidence="6">
    <location>
        <position position="146"/>
    </location>
    <ligand>
        <name>[4Fe-4S] cluster</name>
        <dbReference type="ChEBI" id="CHEBI:49883"/>
        <label>3</label>
    </ligand>
</feature>
<dbReference type="InterPro" id="IPR050157">
    <property type="entry name" value="PSI_iron-sulfur_center"/>
</dbReference>
<dbReference type="CDD" id="cd10564">
    <property type="entry name" value="NapF_like"/>
    <property type="match status" value="1"/>
</dbReference>
<dbReference type="SUPFAM" id="SSF54862">
    <property type="entry name" value="4Fe-4S ferredoxins"/>
    <property type="match status" value="1"/>
</dbReference>
<dbReference type="NCBIfam" id="TIGR00402">
    <property type="entry name" value="napF"/>
    <property type="match status" value="1"/>
</dbReference>
<dbReference type="RefSeq" id="WP_087106528.1">
    <property type="nucleotide sequence ID" value="NZ_CBCSCN010000004.1"/>
</dbReference>
<evidence type="ECO:0000256" key="2">
    <source>
        <dbReference type="ARBA" id="ARBA00022723"/>
    </source>
</evidence>
<feature type="binding site" evidence="6">
    <location>
        <position position="80"/>
    </location>
    <ligand>
        <name>[4Fe-4S] cluster</name>
        <dbReference type="ChEBI" id="CHEBI:49883"/>
        <label>2</label>
    </ligand>
</feature>
<feature type="binding site" evidence="6">
    <location>
        <position position="70"/>
    </location>
    <ligand>
        <name>[4Fe-4S] cluster</name>
        <dbReference type="ChEBI" id="CHEBI:49883"/>
        <label>2</label>
    </ligand>
</feature>
<feature type="binding site" evidence="6">
    <location>
        <position position="76"/>
    </location>
    <ligand>
        <name>[4Fe-4S] cluster</name>
        <dbReference type="ChEBI" id="CHEBI:49883"/>
        <label>2</label>
    </ligand>
</feature>
<dbReference type="InterPro" id="IPR017900">
    <property type="entry name" value="4Fe4S_Fe_S_CS"/>
</dbReference>
<feature type="domain" description="4Fe-4S ferredoxin-type" evidence="7">
    <location>
        <begin position="61"/>
        <end position="90"/>
    </location>
</feature>
<dbReference type="AlphaFoldDB" id="A0A1X7AFA2"/>
<feature type="domain" description="4Fe-4S ferredoxin-type" evidence="7">
    <location>
        <begin position="134"/>
        <end position="163"/>
    </location>
</feature>
<feature type="binding site" evidence="6">
    <location>
        <position position="48"/>
    </location>
    <ligand>
        <name>[4Fe-4S] cluster</name>
        <dbReference type="ChEBI" id="CHEBI:49883"/>
        <label>1</label>
    </ligand>
</feature>
<protein>
    <recommendedName>
        <fullName evidence="6">Ferredoxin-type protein NapF</fullName>
    </recommendedName>
</protein>
<reference evidence="8 9" key="1">
    <citation type="submission" date="2017-03" db="EMBL/GenBank/DDBJ databases">
        <authorList>
            <person name="Afonso C.L."/>
            <person name="Miller P.J."/>
            <person name="Scott M.A."/>
            <person name="Spackman E."/>
            <person name="Goraichik I."/>
            <person name="Dimitrov K.M."/>
            <person name="Suarez D.L."/>
            <person name="Swayne D.E."/>
        </authorList>
    </citation>
    <scope>NUCLEOTIDE SEQUENCE [LARGE SCALE GENOMIC DNA]</scope>
    <source>
        <strain evidence="8">SB41UT1</strain>
    </source>
</reference>
<feature type="binding site" evidence="6">
    <location>
        <position position="44"/>
    </location>
    <ligand>
        <name>[4Fe-4S] cluster</name>
        <dbReference type="ChEBI" id="CHEBI:49883"/>
        <label>1</label>
    </ligand>
</feature>